<dbReference type="CDD" id="cd01949">
    <property type="entry name" value="GGDEF"/>
    <property type="match status" value="1"/>
</dbReference>
<reference evidence="5" key="1">
    <citation type="submission" date="2019-11" db="EMBL/GenBank/DDBJ databases">
        <title>Comparative genomics of photobacteria reveal adaptation to distinct habitats.</title>
        <authorList>
            <person name="Fuertes-Perez S."/>
            <person name="Hilgarth M."/>
            <person name="Vogel R.F."/>
        </authorList>
    </citation>
    <scope>NUCLEOTIDE SEQUENCE</scope>
    <source>
        <strain evidence="5">TMW2.2145</strain>
    </source>
</reference>
<keyword evidence="3" id="KW-0812">Transmembrane</keyword>
<evidence type="ECO:0000259" key="4">
    <source>
        <dbReference type="PROSITE" id="PS50887"/>
    </source>
</evidence>
<dbReference type="InterPro" id="IPR050469">
    <property type="entry name" value="Diguanylate_Cyclase"/>
</dbReference>
<comment type="catalytic activity">
    <reaction evidence="2">
        <text>2 GTP = 3',3'-c-di-GMP + 2 diphosphate</text>
        <dbReference type="Rhea" id="RHEA:24898"/>
        <dbReference type="ChEBI" id="CHEBI:33019"/>
        <dbReference type="ChEBI" id="CHEBI:37565"/>
        <dbReference type="ChEBI" id="CHEBI:58805"/>
        <dbReference type="EC" id="2.7.7.65"/>
    </reaction>
</comment>
<dbReference type="SUPFAM" id="SSF55073">
    <property type="entry name" value="Nucleotide cyclase"/>
    <property type="match status" value="1"/>
</dbReference>
<evidence type="ECO:0000256" key="1">
    <source>
        <dbReference type="ARBA" id="ARBA00012528"/>
    </source>
</evidence>
<name>A0AAW4ZU51_PHOPO</name>
<feature type="transmembrane region" description="Helical" evidence="3">
    <location>
        <begin position="251"/>
        <end position="275"/>
    </location>
</feature>
<dbReference type="AlphaFoldDB" id="A0AAW4ZU51"/>
<dbReference type="GO" id="GO:0005886">
    <property type="term" value="C:plasma membrane"/>
    <property type="evidence" value="ECO:0007669"/>
    <property type="project" value="TreeGrafter"/>
</dbReference>
<evidence type="ECO:0000256" key="2">
    <source>
        <dbReference type="ARBA" id="ARBA00034247"/>
    </source>
</evidence>
<accession>A0AAW4ZU51</accession>
<dbReference type="SMART" id="SM00267">
    <property type="entry name" value="GGDEF"/>
    <property type="match status" value="1"/>
</dbReference>
<dbReference type="Gene3D" id="3.30.70.270">
    <property type="match status" value="1"/>
</dbReference>
<organism evidence="5 6">
    <name type="scientific">Photobacterium phosphoreum</name>
    <dbReference type="NCBI Taxonomy" id="659"/>
    <lineage>
        <taxon>Bacteria</taxon>
        <taxon>Pseudomonadati</taxon>
        <taxon>Pseudomonadota</taxon>
        <taxon>Gammaproteobacteria</taxon>
        <taxon>Vibrionales</taxon>
        <taxon>Vibrionaceae</taxon>
        <taxon>Photobacterium</taxon>
    </lineage>
</organism>
<dbReference type="Proteomes" id="UP000813876">
    <property type="component" value="Unassembled WGS sequence"/>
</dbReference>
<keyword evidence="3" id="KW-1133">Transmembrane helix</keyword>
<dbReference type="PANTHER" id="PTHR45138:SF9">
    <property type="entry name" value="DIGUANYLATE CYCLASE DGCM-RELATED"/>
    <property type="match status" value="1"/>
</dbReference>
<keyword evidence="3" id="KW-0472">Membrane</keyword>
<comment type="caution">
    <text evidence="5">The sequence shown here is derived from an EMBL/GenBank/DDBJ whole genome shotgun (WGS) entry which is preliminary data.</text>
</comment>
<dbReference type="Pfam" id="PF00990">
    <property type="entry name" value="GGDEF"/>
    <property type="match status" value="1"/>
</dbReference>
<feature type="domain" description="GGDEF" evidence="4">
    <location>
        <begin position="302"/>
        <end position="431"/>
    </location>
</feature>
<dbReference type="InterPro" id="IPR043128">
    <property type="entry name" value="Rev_trsase/Diguanyl_cyclase"/>
</dbReference>
<dbReference type="EMBL" id="WMCP01000008">
    <property type="protein sequence ID" value="MCF2301913.1"/>
    <property type="molecule type" value="Genomic_DNA"/>
</dbReference>
<gene>
    <name evidence="5" type="ORF">GLP33_09210</name>
</gene>
<dbReference type="GO" id="GO:0043709">
    <property type="term" value="P:cell adhesion involved in single-species biofilm formation"/>
    <property type="evidence" value="ECO:0007669"/>
    <property type="project" value="TreeGrafter"/>
</dbReference>
<evidence type="ECO:0000313" key="5">
    <source>
        <dbReference type="EMBL" id="MCF2301913.1"/>
    </source>
</evidence>
<dbReference type="GO" id="GO:1902201">
    <property type="term" value="P:negative regulation of bacterial-type flagellum-dependent cell motility"/>
    <property type="evidence" value="ECO:0007669"/>
    <property type="project" value="TreeGrafter"/>
</dbReference>
<dbReference type="NCBIfam" id="TIGR00254">
    <property type="entry name" value="GGDEF"/>
    <property type="match status" value="1"/>
</dbReference>
<proteinExistence type="predicted"/>
<evidence type="ECO:0000313" key="6">
    <source>
        <dbReference type="Proteomes" id="UP000813876"/>
    </source>
</evidence>
<dbReference type="PANTHER" id="PTHR45138">
    <property type="entry name" value="REGULATORY COMPONENTS OF SENSORY TRANSDUCTION SYSTEM"/>
    <property type="match status" value="1"/>
</dbReference>
<dbReference type="GO" id="GO:0052621">
    <property type="term" value="F:diguanylate cyclase activity"/>
    <property type="evidence" value="ECO:0007669"/>
    <property type="project" value="UniProtKB-EC"/>
</dbReference>
<dbReference type="InterPro" id="IPR000160">
    <property type="entry name" value="GGDEF_dom"/>
</dbReference>
<sequence length="431" mass="51292">MIKFSRLFVMIVISFFIAFNFTETKKDKLENEVEQYFRYLTDTIYRYKINVFNSKIVTYEYHKPKDLLYFNTPTIDEKTKNISGNIDNFFRLINENKIIQGNVWKVANIYPNYMYIKPYSDKCKNRSGDKIVNCKQYFDYLLKKEKIKRNLEQSNLTVYETMKVYGPYYKDKIKGGIITVYYPLYFDRKIDSILLLDIKADFLKDFLHDFNGENFTNFSLDKKIKLNEFIFNIIAKQKYFDPMKIPIQRSYWFFSLICLVIFIFLFVTYEFILFLRENINDNKKDKLTGLYRKDCFNDTKYSVSCIIIIDIDYFKNINDTYGHQVGDIVLKEVSDRIRYFISKTDIGIRWGGEEFVILLGEEIDIKQLKIKLNQLLHAISDIKICNIDVTISIGSFLSPNKIILANAFKSADEALYESKRTGRNKYTILMN</sequence>
<evidence type="ECO:0000256" key="3">
    <source>
        <dbReference type="SAM" id="Phobius"/>
    </source>
</evidence>
<dbReference type="RefSeq" id="WP_232581059.1">
    <property type="nucleotide sequence ID" value="NZ_WMCP01000008.1"/>
</dbReference>
<dbReference type="InterPro" id="IPR029787">
    <property type="entry name" value="Nucleotide_cyclase"/>
</dbReference>
<dbReference type="PROSITE" id="PS50887">
    <property type="entry name" value="GGDEF"/>
    <property type="match status" value="1"/>
</dbReference>
<dbReference type="EC" id="2.7.7.65" evidence="1"/>
<protein>
    <recommendedName>
        <fullName evidence="1">diguanylate cyclase</fullName>
        <ecNumber evidence="1">2.7.7.65</ecNumber>
    </recommendedName>
</protein>